<proteinExistence type="predicted"/>
<dbReference type="Proteomes" id="UP000028524">
    <property type="component" value="Unassembled WGS sequence"/>
</dbReference>
<feature type="compositionally biased region" description="Basic residues" evidence="1">
    <location>
        <begin position="206"/>
        <end position="215"/>
    </location>
</feature>
<dbReference type="InParanoid" id="A0A084Q7N4"/>
<evidence type="ECO:0000313" key="3">
    <source>
        <dbReference type="Proteomes" id="UP000028524"/>
    </source>
</evidence>
<keyword evidence="3" id="KW-1185">Reference proteome</keyword>
<dbReference type="EMBL" id="KL661951">
    <property type="protein sequence ID" value="KFA59969.1"/>
    <property type="molecule type" value="Genomic_DNA"/>
</dbReference>
<feature type="compositionally biased region" description="Acidic residues" evidence="1">
    <location>
        <begin position="219"/>
        <end position="230"/>
    </location>
</feature>
<name>A0A084Q7N4_STAC4</name>
<dbReference type="OMA" id="GHDEENF"/>
<dbReference type="HOGENOM" id="CLU_078032_0_0_1"/>
<reference evidence="2 3" key="1">
    <citation type="journal article" date="2014" name="BMC Genomics">
        <title>Comparative genome sequencing reveals chemotype-specific gene clusters in the toxigenic black mold Stachybotrys.</title>
        <authorList>
            <person name="Semeiks J."/>
            <person name="Borek D."/>
            <person name="Otwinowski Z."/>
            <person name="Grishin N.V."/>
        </authorList>
    </citation>
    <scope>NUCLEOTIDE SEQUENCE [LARGE SCALE GENOMIC DNA]</scope>
    <source>
        <strain evidence="2 3">IBT 40285</strain>
    </source>
</reference>
<sequence length="266" mass="29112">MKFAPFSIPGSPSHNSNDIIPSILPEPSLSTIDEHSLSVASERGMSLQLTALLGLNFSHSNEETRTLRSPCVRRYTLPNPEYFFAELMKNEAYARDVHTLLDEIWPHNAYLITGFLTAVDSNWVATTKQGTTKGFNINIPLSVIASVPLSGLADTGINPEWSTSTEESRTTSATGEEIFAVSYSTVKLSYKVSGSGSFIKSTPRVGRPKRAKAHHLAFGDDDDEESDDEVNPNTSMGHEKGTKTVELDNDTRSLPALAEESWIHVA</sequence>
<dbReference type="OrthoDB" id="5410365at2759"/>
<evidence type="ECO:0000256" key="1">
    <source>
        <dbReference type="SAM" id="MobiDB-lite"/>
    </source>
</evidence>
<evidence type="ECO:0000313" key="2">
    <source>
        <dbReference type="EMBL" id="KFA59969.1"/>
    </source>
</evidence>
<feature type="compositionally biased region" description="Basic and acidic residues" evidence="1">
    <location>
        <begin position="237"/>
        <end position="251"/>
    </location>
</feature>
<protein>
    <submittedName>
        <fullName evidence="2">Uncharacterized protein</fullName>
    </submittedName>
</protein>
<organism evidence="2 3">
    <name type="scientific">Stachybotrys chlorohalonatus (strain IBT 40285)</name>
    <dbReference type="NCBI Taxonomy" id="1283841"/>
    <lineage>
        <taxon>Eukaryota</taxon>
        <taxon>Fungi</taxon>
        <taxon>Dikarya</taxon>
        <taxon>Ascomycota</taxon>
        <taxon>Pezizomycotina</taxon>
        <taxon>Sordariomycetes</taxon>
        <taxon>Hypocreomycetidae</taxon>
        <taxon>Hypocreales</taxon>
        <taxon>Stachybotryaceae</taxon>
        <taxon>Stachybotrys</taxon>
    </lineage>
</organism>
<gene>
    <name evidence="2" type="ORF">S40285_10564</name>
</gene>
<dbReference type="AlphaFoldDB" id="A0A084Q7N4"/>
<accession>A0A084Q7N4</accession>
<feature type="region of interest" description="Disordered" evidence="1">
    <location>
        <begin position="195"/>
        <end position="266"/>
    </location>
</feature>